<keyword evidence="2" id="KW-1185">Reference proteome</keyword>
<dbReference type="AlphaFoldDB" id="A0AAD7B0W9"/>
<evidence type="ECO:0000313" key="2">
    <source>
        <dbReference type="Proteomes" id="UP001221142"/>
    </source>
</evidence>
<protein>
    <submittedName>
        <fullName evidence="1">Uncharacterized protein</fullName>
    </submittedName>
</protein>
<comment type="caution">
    <text evidence="1">The sequence shown here is derived from an EMBL/GenBank/DDBJ whole genome shotgun (WGS) entry which is preliminary data.</text>
</comment>
<organism evidence="1 2">
    <name type="scientific">Roridomyces roridus</name>
    <dbReference type="NCBI Taxonomy" id="1738132"/>
    <lineage>
        <taxon>Eukaryota</taxon>
        <taxon>Fungi</taxon>
        <taxon>Dikarya</taxon>
        <taxon>Basidiomycota</taxon>
        <taxon>Agaricomycotina</taxon>
        <taxon>Agaricomycetes</taxon>
        <taxon>Agaricomycetidae</taxon>
        <taxon>Agaricales</taxon>
        <taxon>Marasmiineae</taxon>
        <taxon>Mycenaceae</taxon>
        <taxon>Roridomyces</taxon>
    </lineage>
</organism>
<name>A0AAD7B0W9_9AGAR</name>
<accession>A0AAD7B0W9</accession>
<gene>
    <name evidence="1" type="ORF">FB45DRAFT_846927</name>
</gene>
<sequence>MRNAEMNRQRTSRHFATKILAYQGLLSFLGDACRAQATHPEVLQIQRQLDGYWASMASENVIQVLVNSPGYKKMLLGLYSELGLADEAKLRSALRADEDRIEAHIVAILDSKAKEQAVLALEGDSAQGFLDVVQSALDRGFLVQQEHARKAHRIVRKLSEACDKLPSSLFITGVVDREMHPSFGGGFGDVYRARYDNKTVALKHMRYFARGSQLRDMRLVCCTVVRLCRR</sequence>
<proteinExistence type="predicted"/>
<reference evidence="1" key="1">
    <citation type="submission" date="2023-03" db="EMBL/GenBank/DDBJ databases">
        <title>Massive genome expansion in bonnet fungi (Mycena s.s.) driven by repeated elements and novel gene families across ecological guilds.</title>
        <authorList>
            <consortium name="Lawrence Berkeley National Laboratory"/>
            <person name="Harder C.B."/>
            <person name="Miyauchi S."/>
            <person name="Viragh M."/>
            <person name="Kuo A."/>
            <person name="Thoen E."/>
            <person name="Andreopoulos B."/>
            <person name="Lu D."/>
            <person name="Skrede I."/>
            <person name="Drula E."/>
            <person name="Henrissat B."/>
            <person name="Morin E."/>
            <person name="Kohler A."/>
            <person name="Barry K."/>
            <person name="LaButti K."/>
            <person name="Morin E."/>
            <person name="Salamov A."/>
            <person name="Lipzen A."/>
            <person name="Mereny Z."/>
            <person name="Hegedus B."/>
            <person name="Baldrian P."/>
            <person name="Stursova M."/>
            <person name="Weitz H."/>
            <person name="Taylor A."/>
            <person name="Grigoriev I.V."/>
            <person name="Nagy L.G."/>
            <person name="Martin F."/>
            <person name="Kauserud H."/>
        </authorList>
    </citation>
    <scope>NUCLEOTIDE SEQUENCE</scope>
    <source>
        <strain evidence="1">9284</strain>
    </source>
</reference>
<dbReference type="EMBL" id="JARKIF010000050">
    <property type="protein sequence ID" value="KAJ7607402.1"/>
    <property type="molecule type" value="Genomic_DNA"/>
</dbReference>
<evidence type="ECO:0000313" key="1">
    <source>
        <dbReference type="EMBL" id="KAJ7607402.1"/>
    </source>
</evidence>
<dbReference type="Proteomes" id="UP001221142">
    <property type="component" value="Unassembled WGS sequence"/>
</dbReference>